<reference evidence="14" key="1">
    <citation type="submission" date="2015-10" db="EMBL/GenBank/DDBJ databases">
        <title>EvidentialGene: Evidence-directed Construction of Complete mRNA Transcriptomes without Genomes.</title>
        <authorList>
            <person name="Gilbert D.G."/>
        </authorList>
    </citation>
    <scope>NUCLEOTIDE SEQUENCE</scope>
</reference>
<evidence type="ECO:0000256" key="1">
    <source>
        <dbReference type="ARBA" id="ARBA00004141"/>
    </source>
</evidence>
<evidence type="ECO:0000256" key="7">
    <source>
        <dbReference type="ARBA" id="ARBA00023053"/>
    </source>
</evidence>
<dbReference type="Pfam" id="PF00858">
    <property type="entry name" value="ASC"/>
    <property type="match status" value="2"/>
</dbReference>
<dbReference type="PRINTS" id="PR01078">
    <property type="entry name" value="AMINACHANNEL"/>
</dbReference>
<evidence type="ECO:0000256" key="5">
    <source>
        <dbReference type="ARBA" id="ARBA00022692"/>
    </source>
</evidence>
<dbReference type="AlphaFoldDB" id="A0A0P5S1Q7"/>
<keyword evidence="10 12" id="KW-0739">Sodium transport</keyword>
<keyword evidence="9 13" id="KW-0472">Membrane</keyword>
<keyword evidence="7" id="KW-0915">Sodium</keyword>
<name>A0A0P5S1Q7_9CRUS</name>
<evidence type="ECO:0000256" key="12">
    <source>
        <dbReference type="RuleBase" id="RU000679"/>
    </source>
</evidence>
<evidence type="ECO:0000256" key="8">
    <source>
        <dbReference type="ARBA" id="ARBA00023065"/>
    </source>
</evidence>
<evidence type="ECO:0000313" key="14">
    <source>
        <dbReference type="EMBL" id="JAL51552.1"/>
    </source>
</evidence>
<protein>
    <submittedName>
        <fullName evidence="14">Sodium channel protein Nach</fullName>
    </submittedName>
</protein>
<evidence type="ECO:0000256" key="6">
    <source>
        <dbReference type="ARBA" id="ARBA00022989"/>
    </source>
</evidence>
<evidence type="ECO:0000256" key="2">
    <source>
        <dbReference type="ARBA" id="ARBA00007193"/>
    </source>
</evidence>
<dbReference type="Gene3D" id="1.10.287.770">
    <property type="entry name" value="YojJ-like"/>
    <property type="match status" value="1"/>
</dbReference>
<feature type="transmembrane region" description="Helical" evidence="13">
    <location>
        <begin position="505"/>
        <end position="532"/>
    </location>
</feature>
<dbReference type="GO" id="GO:0015280">
    <property type="term" value="F:ligand-gated sodium channel activity"/>
    <property type="evidence" value="ECO:0007669"/>
    <property type="project" value="TreeGrafter"/>
</dbReference>
<keyword evidence="6 13" id="KW-1133">Transmembrane helix</keyword>
<keyword evidence="8 12" id="KW-0406">Ion transport</keyword>
<evidence type="ECO:0000256" key="10">
    <source>
        <dbReference type="ARBA" id="ARBA00023201"/>
    </source>
</evidence>
<dbReference type="PANTHER" id="PTHR11690:SF288">
    <property type="entry name" value="AMILORIDE-SENSITIVE NA+ CHANNEL-RELATED"/>
    <property type="match status" value="1"/>
</dbReference>
<evidence type="ECO:0000256" key="9">
    <source>
        <dbReference type="ARBA" id="ARBA00023136"/>
    </source>
</evidence>
<dbReference type="GO" id="GO:0005886">
    <property type="term" value="C:plasma membrane"/>
    <property type="evidence" value="ECO:0007669"/>
    <property type="project" value="TreeGrafter"/>
</dbReference>
<keyword evidence="5 12" id="KW-0812">Transmembrane</keyword>
<evidence type="ECO:0000256" key="3">
    <source>
        <dbReference type="ARBA" id="ARBA00022448"/>
    </source>
</evidence>
<organism evidence="14">
    <name type="scientific">Daphnia magna</name>
    <dbReference type="NCBI Taxonomy" id="35525"/>
    <lineage>
        <taxon>Eukaryota</taxon>
        <taxon>Metazoa</taxon>
        <taxon>Ecdysozoa</taxon>
        <taxon>Arthropoda</taxon>
        <taxon>Crustacea</taxon>
        <taxon>Branchiopoda</taxon>
        <taxon>Diplostraca</taxon>
        <taxon>Cladocera</taxon>
        <taxon>Anomopoda</taxon>
        <taxon>Daphniidae</taxon>
        <taxon>Daphnia</taxon>
    </lineage>
</organism>
<evidence type="ECO:0000256" key="13">
    <source>
        <dbReference type="SAM" id="Phobius"/>
    </source>
</evidence>
<comment type="similarity">
    <text evidence="2 12">Belongs to the amiloride-sensitive sodium channel (TC 1.A.6) family.</text>
</comment>
<accession>A0A0P5S1Q7</accession>
<sequence length="617" mass="70093">MWQKWEQSPLLTSVETHLYPLRNTFFPAVTICNVNKVSQRKLYGAILDNPKFVNVSYIKLQSTLRYMTKLDRAINNEEELLRLGSYYEARNISALDLFRILKKTAPSCSDMVLDCSWLGLTEPCMQYFSFLPTDDGICCTFNGGKYFDTILDLDSKPLHEPLQVSGNGYRMGLTLVLDADLDDCSVTSGKFDGFKVLLHSPEEFPDVSLRGFVIGLGTETFVAVKATTSFYADEVARQVSPNKRQCYVEGEKKLILDLDSKPLHEPLQVSGNGYRMGLTLVLDANLDDCSVTSGKFDGFKVLLHSPEEFPDVSHRGFVIGLGTETFVAVKATTSFYAEEVARQVSPNKRQCYVEGEKKLKYFQRYSRSACSVECDTQMMEDRCHCRPFFFKGDNQTKLCEINAYSCISEVYEDIHSRGDYCGEICNCLPPCSDTWYEPEISYASFPGRGFNRTRTFKRIVARHNLNPGPETKEYLKSNVAMLHVYYKEQTGMRYRTDIRYGIEDFVSAAGGLLGLGLGMSFISVIEIIYYLFYRRLFLWLRSNWPKYRQSSIKASTPIVPPYPMQSAKFKKSPPSSPTVKPSTPSIWYLSLDGHSQLVRRGSNNLPAQIKARFSNIN</sequence>
<dbReference type="OrthoDB" id="6330164at2759"/>
<evidence type="ECO:0000256" key="4">
    <source>
        <dbReference type="ARBA" id="ARBA00022461"/>
    </source>
</evidence>
<keyword evidence="11 12" id="KW-0407">Ion channel</keyword>
<keyword evidence="4 12" id="KW-0894">Sodium channel</keyword>
<proteinExistence type="inferred from homology"/>
<dbReference type="Gene3D" id="1.10.287.820">
    <property type="entry name" value="Acid-sensing ion channel domain"/>
    <property type="match status" value="1"/>
</dbReference>
<dbReference type="Gene3D" id="2.60.470.10">
    <property type="entry name" value="Acid-sensing ion channels like domains"/>
    <property type="match status" value="1"/>
</dbReference>
<dbReference type="InterPro" id="IPR001873">
    <property type="entry name" value="ENaC"/>
</dbReference>
<dbReference type="EMBL" id="GDIQ01100174">
    <property type="protein sequence ID" value="JAL51552.1"/>
    <property type="molecule type" value="Transcribed_RNA"/>
</dbReference>
<keyword evidence="3 12" id="KW-0813">Transport</keyword>
<comment type="subcellular location">
    <subcellularLocation>
        <location evidence="1">Membrane</location>
        <topology evidence="1">Multi-pass membrane protein</topology>
    </subcellularLocation>
</comment>
<evidence type="ECO:0000256" key="11">
    <source>
        <dbReference type="ARBA" id="ARBA00023303"/>
    </source>
</evidence>
<dbReference type="EMBL" id="GDIQ01100175">
    <property type="protein sequence ID" value="JAL51551.1"/>
    <property type="molecule type" value="Transcribed_RNA"/>
</dbReference>
<dbReference type="PANTHER" id="PTHR11690">
    <property type="entry name" value="AMILORIDE-SENSITIVE SODIUM CHANNEL-RELATED"/>
    <property type="match status" value="1"/>
</dbReference>